<feature type="domain" description="ABC3 transporter permease C-terminal" evidence="7">
    <location>
        <begin position="69"/>
        <end position="175"/>
    </location>
</feature>
<evidence type="ECO:0000313" key="8">
    <source>
        <dbReference type="EMBL" id="KSV59664.1"/>
    </source>
</evidence>
<evidence type="ECO:0000256" key="1">
    <source>
        <dbReference type="ARBA" id="ARBA00004651"/>
    </source>
</evidence>
<keyword evidence="3 6" id="KW-0812">Transmembrane</keyword>
<evidence type="ECO:0000256" key="4">
    <source>
        <dbReference type="ARBA" id="ARBA00022989"/>
    </source>
</evidence>
<keyword evidence="5 6" id="KW-0472">Membrane</keyword>
<dbReference type="RefSeq" id="WP_058352194.1">
    <property type="nucleotide sequence ID" value="NZ_CABMMD010000112.1"/>
</dbReference>
<comment type="subcellular location">
    <subcellularLocation>
        <location evidence="1 6">Cell membrane</location>
        <topology evidence="1 6">Multi-pass membrane protein</topology>
    </subcellularLocation>
</comment>
<dbReference type="STRING" id="290052.ASU35_01345"/>
<dbReference type="Pfam" id="PF02687">
    <property type="entry name" value="FtsX"/>
    <property type="match status" value="1"/>
</dbReference>
<name>A0A0V8QGM4_9FIRM</name>
<comment type="caution">
    <text evidence="8">The sequence shown here is derived from an EMBL/GenBank/DDBJ whole genome shotgun (WGS) entry which is preliminary data.</text>
</comment>
<feature type="transmembrane region" description="Helical" evidence="6">
    <location>
        <begin position="528"/>
        <end position="549"/>
    </location>
</feature>
<feature type="transmembrane region" description="Helical" evidence="6">
    <location>
        <begin position="231"/>
        <end position="257"/>
    </location>
</feature>
<dbReference type="InterPro" id="IPR052536">
    <property type="entry name" value="ABC-4_Integral_Memb_Prot"/>
</dbReference>
<feature type="transmembrane region" description="Helical" evidence="6">
    <location>
        <begin position="149"/>
        <end position="173"/>
    </location>
</feature>
<evidence type="ECO:0000256" key="3">
    <source>
        <dbReference type="ARBA" id="ARBA00022692"/>
    </source>
</evidence>
<evidence type="ECO:0000259" key="7">
    <source>
        <dbReference type="Pfam" id="PF02687"/>
    </source>
</evidence>
<organism evidence="8 9">
    <name type="scientific">Acetivibrio ethanolgignens</name>
    <dbReference type="NCBI Taxonomy" id="290052"/>
    <lineage>
        <taxon>Bacteria</taxon>
        <taxon>Bacillati</taxon>
        <taxon>Bacillota</taxon>
        <taxon>Clostridia</taxon>
        <taxon>Eubacteriales</taxon>
        <taxon>Oscillospiraceae</taxon>
        <taxon>Acetivibrio</taxon>
    </lineage>
</organism>
<dbReference type="PIRSF" id="PIRSF018968">
    <property type="entry name" value="ABC_permease_BceB"/>
    <property type="match status" value="1"/>
</dbReference>
<accession>A0A0V8QGM4</accession>
<evidence type="ECO:0000256" key="6">
    <source>
        <dbReference type="PIRNR" id="PIRNR018968"/>
    </source>
</evidence>
<dbReference type="OrthoDB" id="9781780at2"/>
<feature type="transmembrane region" description="Helical" evidence="6">
    <location>
        <begin position="201"/>
        <end position="219"/>
    </location>
</feature>
<feature type="transmembrane region" description="Helical" evidence="6">
    <location>
        <begin position="287"/>
        <end position="309"/>
    </location>
</feature>
<feature type="transmembrane region" description="Helical" evidence="6">
    <location>
        <begin position="20"/>
        <end position="43"/>
    </location>
</feature>
<dbReference type="EMBL" id="LNAM01000112">
    <property type="protein sequence ID" value="KSV59664.1"/>
    <property type="molecule type" value="Genomic_DNA"/>
</dbReference>
<dbReference type="InterPro" id="IPR003838">
    <property type="entry name" value="ABC3_permease_C"/>
</dbReference>
<keyword evidence="4 6" id="KW-1133">Transmembrane helix</keyword>
<dbReference type="AlphaFoldDB" id="A0A0V8QGM4"/>
<keyword evidence="9" id="KW-1185">Reference proteome</keyword>
<dbReference type="PANTHER" id="PTHR46795">
    <property type="entry name" value="ABC TRANSPORTER PERMEASE-RELATED-RELATED"/>
    <property type="match status" value="1"/>
</dbReference>
<feature type="transmembrane region" description="Helical" evidence="6">
    <location>
        <begin position="620"/>
        <end position="641"/>
    </location>
</feature>
<feature type="transmembrane region" description="Helical" evidence="6">
    <location>
        <begin position="55"/>
        <end position="78"/>
    </location>
</feature>
<comment type="similarity">
    <text evidence="6">Belongs to the ABC-4 integral membrane protein family.</text>
</comment>
<dbReference type="PANTHER" id="PTHR46795:SF3">
    <property type="entry name" value="ABC TRANSPORTER PERMEASE"/>
    <property type="match status" value="1"/>
</dbReference>
<dbReference type="Proteomes" id="UP000054874">
    <property type="component" value="Unassembled WGS sequence"/>
</dbReference>
<dbReference type="InterPro" id="IPR027022">
    <property type="entry name" value="ABC_permease_BceB-typ"/>
</dbReference>
<evidence type="ECO:0000313" key="9">
    <source>
        <dbReference type="Proteomes" id="UP000054874"/>
    </source>
</evidence>
<proteinExistence type="inferred from homology"/>
<feature type="transmembrane region" description="Helical" evidence="6">
    <location>
        <begin position="583"/>
        <end position="600"/>
    </location>
</feature>
<evidence type="ECO:0000256" key="2">
    <source>
        <dbReference type="ARBA" id="ARBA00022475"/>
    </source>
</evidence>
<keyword evidence="6" id="KW-0813">Transport</keyword>
<sequence>MNKHFYLKMAVQNIRKNRRIYVPFILAAIGMTALYCIFSFMAYNTGLELVRGSDVVKTVLAMGCRIMEIFSVIFFFYTNSFLMKQRKKELGLYCVLGMERRHVGRILSRETLVCGVISIGGGLLLGSLFSKACYVILLRLLGNGVTLGFMAPGKAIGRTVLVFAGVFLLIYLYNSSCVKMIRPLELLQSGKKGEREPKAKWLQAILSTAMLGFGYYLAISSGSPVEASNEFFIAVIWVIAGTYGLFQSVIVAVLKLLQKKKSYYYKTRNFVAVSGLQYRMKRNAVSLANICILSTAVLVMVSTTVTIYAQIEGRETVIQVSGDWQGEKETNGLEKRLEKMIGKYGKKKTDVFAMRDSIIICYLKNGSFVRMESEKVNFTDIVILEMIDAPNFEKSFGEKLSLKPGEVIIYKILGEELPKTIQIGEKTYKVKEARYGCPYPDIKKPVSKAYFIVTADEKELCSIYQILSGEETSALENYHYYWYLSPGLDREGELELAKKIRSAADEYGLLTESGEEAKEDFIAFNGSLLFIGVFLAIVFMAATVLIIYYKQLTEGYEDCERFQIMCKVGMSQEEIKASIRSQVLLVFFLPVLMAGIHLLAASPCLMKILNLFQVMDEKLFAVSAIVTLGVFALIYICVYGITARSYYHIVNGK</sequence>
<protein>
    <recommendedName>
        <fullName evidence="7">ABC3 transporter permease C-terminal domain-containing protein</fullName>
    </recommendedName>
</protein>
<dbReference type="GO" id="GO:0005886">
    <property type="term" value="C:plasma membrane"/>
    <property type="evidence" value="ECO:0007669"/>
    <property type="project" value="UniProtKB-SubCell"/>
</dbReference>
<dbReference type="GO" id="GO:0055085">
    <property type="term" value="P:transmembrane transport"/>
    <property type="evidence" value="ECO:0007669"/>
    <property type="project" value="UniProtKB-UniRule"/>
</dbReference>
<feature type="transmembrane region" description="Helical" evidence="6">
    <location>
        <begin position="111"/>
        <end position="137"/>
    </location>
</feature>
<evidence type="ECO:0000256" key="5">
    <source>
        <dbReference type="ARBA" id="ARBA00023136"/>
    </source>
</evidence>
<reference evidence="8 9" key="1">
    <citation type="submission" date="2015-11" db="EMBL/GenBank/DDBJ databases">
        <title>Butyribacter intestini gen. nov., sp. nov., a butyric acid-producing bacterium of the family Lachnospiraceae isolated from the human faeces.</title>
        <authorList>
            <person name="Zou Y."/>
            <person name="Xue W."/>
            <person name="Luo G."/>
            <person name="Lv M."/>
        </authorList>
    </citation>
    <scope>NUCLEOTIDE SEQUENCE [LARGE SCALE GENOMIC DNA]</scope>
    <source>
        <strain evidence="8 9">ACET-33324</strain>
    </source>
</reference>
<keyword evidence="2 6" id="KW-1003">Cell membrane</keyword>
<gene>
    <name evidence="8" type="ORF">ASU35_01345</name>
</gene>